<accession>A0A101LUV9</accession>
<reference evidence="1" key="1">
    <citation type="journal article" date="2015" name="Genome Biol. Evol.">
        <title>Organellar Genomes of White Spruce (Picea glauca): Assembly and Annotation.</title>
        <authorList>
            <person name="Jackman S.D."/>
            <person name="Warren R.L."/>
            <person name="Gibb E.A."/>
            <person name="Vandervalk B.P."/>
            <person name="Mohamadi H."/>
            <person name="Chu J."/>
            <person name="Raymond A."/>
            <person name="Pleasance S."/>
            <person name="Coope R."/>
            <person name="Wildung M.R."/>
            <person name="Ritland C.E."/>
            <person name="Bousquet J."/>
            <person name="Jones S.J."/>
            <person name="Bohlmann J."/>
            <person name="Birol I."/>
        </authorList>
    </citation>
    <scope>NUCLEOTIDE SEQUENCE [LARGE SCALE GENOMIC DNA]</scope>
    <source>
        <tissue evidence="1">Flushing bud</tissue>
    </source>
</reference>
<comment type="caution">
    <text evidence="1">The sequence shown here is derived from an EMBL/GenBank/DDBJ whole genome shotgun (WGS) entry which is preliminary data.</text>
</comment>
<proteinExistence type="predicted"/>
<geneLocation type="mitochondrion" evidence="1"/>
<name>A0A101LUV9_PICGL</name>
<gene>
    <name evidence="1" type="ORF">ABT39_MTgene2342</name>
</gene>
<dbReference type="AlphaFoldDB" id="A0A101LUV9"/>
<evidence type="ECO:0000313" key="1">
    <source>
        <dbReference type="EMBL" id="KUM45776.1"/>
    </source>
</evidence>
<sequence length="72" mass="8122">MGSIAIWVRLSLFAFNLLCSRRVTGMVLFSLPVFSASITLTNAPAYDIDGSIGSYKEEQVYIVYINTWFIFC</sequence>
<dbReference type="EMBL" id="LKAM01000016">
    <property type="protein sequence ID" value="KUM45776.1"/>
    <property type="molecule type" value="Genomic_DNA"/>
</dbReference>
<keyword evidence="1" id="KW-0496">Mitochondrion</keyword>
<protein>
    <submittedName>
        <fullName evidence="1">Uncharacterized protein</fullName>
    </submittedName>
</protein>
<organism evidence="1">
    <name type="scientific">Picea glauca</name>
    <name type="common">White spruce</name>
    <name type="synonym">Pinus glauca</name>
    <dbReference type="NCBI Taxonomy" id="3330"/>
    <lineage>
        <taxon>Eukaryota</taxon>
        <taxon>Viridiplantae</taxon>
        <taxon>Streptophyta</taxon>
        <taxon>Embryophyta</taxon>
        <taxon>Tracheophyta</taxon>
        <taxon>Spermatophyta</taxon>
        <taxon>Pinopsida</taxon>
        <taxon>Pinidae</taxon>
        <taxon>Conifers I</taxon>
        <taxon>Pinales</taxon>
        <taxon>Pinaceae</taxon>
        <taxon>Picea</taxon>
    </lineage>
</organism>